<protein>
    <submittedName>
        <fullName evidence="2">Uncharacterized protein</fullName>
    </submittedName>
</protein>
<accession>A0A8T0TTU0</accession>
<name>A0A8T0TTU0_PANVG</name>
<feature type="region of interest" description="Disordered" evidence="1">
    <location>
        <begin position="1"/>
        <end position="27"/>
    </location>
</feature>
<evidence type="ECO:0000313" key="2">
    <source>
        <dbReference type="EMBL" id="KAG2612393.1"/>
    </source>
</evidence>
<comment type="caution">
    <text evidence="2">The sequence shown here is derived from an EMBL/GenBank/DDBJ whole genome shotgun (WGS) entry which is preliminary data.</text>
</comment>
<dbReference type="EMBL" id="CM029043">
    <property type="protein sequence ID" value="KAG2612393.1"/>
    <property type="molecule type" value="Genomic_DNA"/>
</dbReference>
<proteinExistence type="predicted"/>
<dbReference type="Proteomes" id="UP000823388">
    <property type="component" value="Chromosome 4K"/>
</dbReference>
<dbReference type="AlphaFoldDB" id="A0A8T0TTU0"/>
<evidence type="ECO:0000313" key="3">
    <source>
        <dbReference type="Proteomes" id="UP000823388"/>
    </source>
</evidence>
<sequence length="223" mass="24409">MSSSLNPASHTAARRTRTMAKEPSNRANTVALTVVSASTDVHGPRRNPSFRQRRRLQVEPERLGLRQRWSTATEWGSAPSPALSDCPDEFDRLVARLPRDLAGIRPLVPQLPPPCRPPSSIEAPPPLIRAPPPPNRAPLARPRSTVELLPGGHRWAGRRPYRSAFLLACAACGAAPPFPRGFCVVAYAFAVGETKFLPLQPLLFTRGKSHFAFQFCTALLNSV</sequence>
<evidence type="ECO:0000256" key="1">
    <source>
        <dbReference type="SAM" id="MobiDB-lite"/>
    </source>
</evidence>
<gene>
    <name evidence="2" type="ORF">PVAP13_4KG206935</name>
</gene>
<organism evidence="2 3">
    <name type="scientific">Panicum virgatum</name>
    <name type="common">Blackwell switchgrass</name>
    <dbReference type="NCBI Taxonomy" id="38727"/>
    <lineage>
        <taxon>Eukaryota</taxon>
        <taxon>Viridiplantae</taxon>
        <taxon>Streptophyta</taxon>
        <taxon>Embryophyta</taxon>
        <taxon>Tracheophyta</taxon>
        <taxon>Spermatophyta</taxon>
        <taxon>Magnoliopsida</taxon>
        <taxon>Liliopsida</taxon>
        <taxon>Poales</taxon>
        <taxon>Poaceae</taxon>
        <taxon>PACMAD clade</taxon>
        <taxon>Panicoideae</taxon>
        <taxon>Panicodae</taxon>
        <taxon>Paniceae</taxon>
        <taxon>Panicinae</taxon>
        <taxon>Panicum</taxon>
        <taxon>Panicum sect. Hiantes</taxon>
    </lineage>
</organism>
<reference evidence="2" key="1">
    <citation type="submission" date="2020-05" db="EMBL/GenBank/DDBJ databases">
        <title>WGS assembly of Panicum virgatum.</title>
        <authorList>
            <person name="Lovell J.T."/>
            <person name="Jenkins J."/>
            <person name="Shu S."/>
            <person name="Juenger T.E."/>
            <person name="Schmutz J."/>
        </authorList>
    </citation>
    <scope>NUCLEOTIDE SEQUENCE</scope>
    <source>
        <strain evidence="2">AP13</strain>
    </source>
</reference>
<keyword evidence="3" id="KW-1185">Reference proteome</keyword>